<dbReference type="KEGG" id="lol:LACOL_0837"/>
<protein>
    <submittedName>
        <fullName evidence="1">Uncharacterized protein</fullName>
    </submittedName>
</protein>
<dbReference type="PATRIC" id="fig|1423778.4.peg.1780"/>
<dbReference type="STRING" id="1423778.FC70_GL001741"/>
<keyword evidence="2" id="KW-1185">Reference proteome</keyword>
<evidence type="ECO:0000313" key="1">
    <source>
        <dbReference type="EMBL" id="KRL54938.1"/>
    </source>
</evidence>
<evidence type="ECO:0000313" key="2">
    <source>
        <dbReference type="Proteomes" id="UP000051697"/>
    </source>
</evidence>
<gene>
    <name evidence="1" type="ORF">FC70_GL001741</name>
</gene>
<accession>A0A0R1RJE6</accession>
<comment type="caution">
    <text evidence="1">The sequence shown here is derived from an EMBL/GenBank/DDBJ whole genome shotgun (WGS) entry which is preliminary data.</text>
</comment>
<proteinExistence type="predicted"/>
<dbReference type="Proteomes" id="UP000051697">
    <property type="component" value="Unassembled WGS sequence"/>
</dbReference>
<dbReference type="RefSeq" id="WP_057890651.1">
    <property type="nucleotide sequence ID" value="NZ_AZFE01000032.1"/>
</dbReference>
<reference evidence="1 2" key="1">
    <citation type="journal article" date="2015" name="Genome Announc.">
        <title>Expanding the biotechnology potential of lactobacilli through comparative genomics of 213 strains and associated genera.</title>
        <authorList>
            <person name="Sun Z."/>
            <person name="Harris H.M."/>
            <person name="McCann A."/>
            <person name="Guo C."/>
            <person name="Argimon S."/>
            <person name="Zhang W."/>
            <person name="Yang X."/>
            <person name="Jeffery I.B."/>
            <person name="Cooney J.C."/>
            <person name="Kagawa T.F."/>
            <person name="Liu W."/>
            <person name="Song Y."/>
            <person name="Salvetti E."/>
            <person name="Wrobel A."/>
            <person name="Rasinkangas P."/>
            <person name="Parkhill J."/>
            <person name="Rea M.C."/>
            <person name="O'Sullivan O."/>
            <person name="Ritari J."/>
            <person name="Douillard F.P."/>
            <person name="Paul Ross R."/>
            <person name="Yang R."/>
            <person name="Briner A.E."/>
            <person name="Felis G.E."/>
            <person name="de Vos W.M."/>
            <person name="Barrangou R."/>
            <person name="Klaenhammer T.R."/>
            <person name="Caufield P.W."/>
            <person name="Cui Y."/>
            <person name="Zhang H."/>
            <person name="O'Toole P.W."/>
        </authorList>
    </citation>
    <scope>NUCLEOTIDE SEQUENCE [LARGE SCALE GENOMIC DNA]</scope>
    <source>
        <strain evidence="1 2">DSM 15707</strain>
    </source>
</reference>
<dbReference type="EMBL" id="AZFE01000032">
    <property type="protein sequence ID" value="KRL54938.1"/>
    <property type="molecule type" value="Genomic_DNA"/>
</dbReference>
<name>A0A0R1RJE6_9LACO</name>
<organism evidence="1 2">
    <name type="scientific">Paucilactobacillus oligofermentans DSM 15707 = LMG 22743</name>
    <dbReference type="NCBI Taxonomy" id="1423778"/>
    <lineage>
        <taxon>Bacteria</taxon>
        <taxon>Bacillati</taxon>
        <taxon>Bacillota</taxon>
        <taxon>Bacilli</taxon>
        <taxon>Lactobacillales</taxon>
        <taxon>Lactobacillaceae</taxon>
        <taxon>Paucilactobacillus</taxon>
    </lineage>
</organism>
<sequence length="142" mass="15399">MADVTKETGWLPKLNANDTSYSAWTQTGIVYVNGWNGAGDSELNDVRYRTVSLGGKVHQIEISGWMHISSLKSATDALIFTLPTNISPVEGTKVNLVGGFTNTWGSNTIRLNYGDIGKITGAYFGADITAKTDLKINLIISW</sequence>
<dbReference type="AlphaFoldDB" id="A0A0R1RJE6"/>